<reference evidence="3" key="1">
    <citation type="submission" date="2021-01" db="EMBL/GenBank/DDBJ databases">
        <title>Whole genome shotgun sequence of Planosporangium flavigriseum NBRC 105377.</title>
        <authorList>
            <person name="Komaki H."/>
            <person name="Tamura T."/>
        </authorList>
    </citation>
    <scope>NUCLEOTIDE SEQUENCE</scope>
    <source>
        <strain evidence="3">NBRC 105377</strain>
    </source>
</reference>
<dbReference type="GO" id="GO:0051701">
    <property type="term" value="P:biological process involved in interaction with host"/>
    <property type="evidence" value="ECO:0007669"/>
    <property type="project" value="TreeGrafter"/>
</dbReference>
<proteinExistence type="predicted"/>
<dbReference type="EMBL" id="BONU01000001">
    <property type="protein sequence ID" value="GIG71633.1"/>
    <property type="molecule type" value="Genomic_DNA"/>
</dbReference>
<dbReference type="GO" id="GO:0005576">
    <property type="term" value="C:extracellular region"/>
    <property type="evidence" value="ECO:0007669"/>
    <property type="project" value="TreeGrafter"/>
</dbReference>
<gene>
    <name evidence="3" type="ORF">Pfl04_00370</name>
</gene>
<dbReference type="Pfam" id="PF11887">
    <property type="entry name" value="Mce4_CUP1"/>
    <property type="match status" value="1"/>
</dbReference>
<evidence type="ECO:0000259" key="2">
    <source>
        <dbReference type="Pfam" id="PF11887"/>
    </source>
</evidence>
<dbReference type="PANTHER" id="PTHR33371">
    <property type="entry name" value="INTERMEMBRANE PHOSPHOLIPID TRANSPORT SYSTEM BINDING PROTEIN MLAD-RELATED"/>
    <property type="match status" value="1"/>
</dbReference>
<evidence type="ECO:0000259" key="1">
    <source>
        <dbReference type="Pfam" id="PF02470"/>
    </source>
</evidence>
<dbReference type="PANTHER" id="PTHR33371:SF19">
    <property type="entry name" value="MCE-FAMILY PROTEIN MCE4A"/>
    <property type="match status" value="1"/>
</dbReference>
<dbReference type="NCBIfam" id="TIGR00996">
    <property type="entry name" value="Mtu_fam_mce"/>
    <property type="match status" value="1"/>
</dbReference>
<feature type="domain" description="Mce/MlaD" evidence="1">
    <location>
        <begin position="36"/>
        <end position="111"/>
    </location>
</feature>
<protein>
    <submittedName>
        <fullName evidence="3">ABC transporter substrate-binding protein</fullName>
    </submittedName>
</protein>
<evidence type="ECO:0000313" key="4">
    <source>
        <dbReference type="Proteomes" id="UP000653674"/>
    </source>
</evidence>
<feature type="domain" description="Mammalian cell entry C-terminal" evidence="2">
    <location>
        <begin position="116"/>
        <end position="332"/>
    </location>
</feature>
<dbReference type="InterPro" id="IPR024516">
    <property type="entry name" value="Mce_C"/>
</dbReference>
<sequence>MNRNRFLGIAFIVLLVGALSMSVLQYKKAFTPMTWVTLKADRTGAQILSGAEVKLRGVVVGDVRDITSDGKTATLRLALNPAMTDQIPSNVSARLLPKTLFGERYVALMPPEGRSAGPLRAGAVISQDRTTSAIELERVLDNLLPLLQTIKPDKLAATLGAVAEALRGNGDRIGQDLVAADAYLTAINKEMPTLQEDVRKLADVLNTYDGAMPDLLAILRDATVNMNTISEQRAQLAAFLATTTSTSDVTRSFLDRHDDQLIQVGSVSRPVLELFAKYAPAFKCTLDGLQNLQPRVEKVFSDGRMHITVEVNQNQGKYEPGDEPFYGAKDGPGCLGLANPPVPAPETPIVDGYDHGKDRHTPKLPVGIPAGTPLSNPAMGYAGTPEEQALVKPLIGAATGTSPAEVPDIAVFLWGPLLRGAVVNAQ</sequence>
<dbReference type="InterPro" id="IPR003399">
    <property type="entry name" value="Mce/MlaD"/>
</dbReference>
<comment type="caution">
    <text evidence="3">The sequence shown here is derived from an EMBL/GenBank/DDBJ whole genome shotgun (WGS) entry which is preliminary data.</text>
</comment>
<dbReference type="Pfam" id="PF02470">
    <property type="entry name" value="MlaD"/>
    <property type="match status" value="1"/>
</dbReference>
<dbReference type="RefSeq" id="WP_168076064.1">
    <property type="nucleotide sequence ID" value="NZ_BAAAQJ010000022.1"/>
</dbReference>
<accession>A0A8J3LDW2</accession>
<dbReference type="Proteomes" id="UP000653674">
    <property type="component" value="Unassembled WGS sequence"/>
</dbReference>
<keyword evidence="4" id="KW-1185">Reference proteome</keyword>
<dbReference type="AlphaFoldDB" id="A0A8J3LDW2"/>
<name>A0A8J3LDW2_9ACTN</name>
<organism evidence="3 4">
    <name type="scientific">Planosporangium flavigriseum</name>
    <dbReference type="NCBI Taxonomy" id="373681"/>
    <lineage>
        <taxon>Bacteria</taxon>
        <taxon>Bacillati</taxon>
        <taxon>Actinomycetota</taxon>
        <taxon>Actinomycetes</taxon>
        <taxon>Micromonosporales</taxon>
        <taxon>Micromonosporaceae</taxon>
        <taxon>Planosporangium</taxon>
    </lineage>
</organism>
<dbReference type="InterPro" id="IPR005693">
    <property type="entry name" value="Mce"/>
</dbReference>
<evidence type="ECO:0000313" key="3">
    <source>
        <dbReference type="EMBL" id="GIG71633.1"/>
    </source>
</evidence>
<dbReference type="InterPro" id="IPR052336">
    <property type="entry name" value="MlaD_Phospholipid_Transporter"/>
</dbReference>